<dbReference type="InterPro" id="IPR011527">
    <property type="entry name" value="ABC1_TM_dom"/>
</dbReference>
<keyword evidence="3 8" id="KW-0812">Transmembrane</keyword>
<feature type="domain" description="ABC transmembrane type-1" evidence="10">
    <location>
        <begin position="813"/>
        <end position="1025"/>
    </location>
</feature>
<dbReference type="GO" id="GO:0015216">
    <property type="term" value="F:purine nucleotide transmembrane transporter activity"/>
    <property type="evidence" value="ECO:0007669"/>
    <property type="project" value="TreeGrafter"/>
</dbReference>
<dbReference type="CDD" id="cd03250">
    <property type="entry name" value="ABCC_MRP_domain1"/>
    <property type="match status" value="1"/>
</dbReference>
<feature type="transmembrane region" description="Helical" evidence="8">
    <location>
        <begin position="910"/>
        <end position="928"/>
    </location>
</feature>
<dbReference type="InterPro" id="IPR050173">
    <property type="entry name" value="ABC_transporter_C-like"/>
</dbReference>
<dbReference type="PROSITE" id="PS50893">
    <property type="entry name" value="ABC_TRANSPORTER_2"/>
    <property type="match status" value="2"/>
</dbReference>
<dbReference type="FunFam" id="1.20.1560.10:FF:000012">
    <property type="entry name" value="ATP binding cassette subfamily C member 5"/>
    <property type="match status" value="1"/>
</dbReference>
<dbReference type="PROSITE" id="PS50929">
    <property type="entry name" value="ABC_TM1F"/>
    <property type="match status" value="2"/>
</dbReference>
<dbReference type="FunFam" id="3.40.50.300:FF:003492">
    <property type="entry name" value="AGAP012735-PA"/>
    <property type="match status" value="1"/>
</dbReference>
<evidence type="ECO:0000256" key="6">
    <source>
        <dbReference type="ARBA" id="ARBA00022989"/>
    </source>
</evidence>
<feature type="transmembrane region" description="Helical" evidence="8">
    <location>
        <begin position="248"/>
        <end position="267"/>
    </location>
</feature>
<dbReference type="Pfam" id="PF00005">
    <property type="entry name" value="ABC_tran"/>
    <property type="match status" value="2"/>
</dbReference>
<feature type="transmembrane region" description="Helical" evidence="8">
    <location>
        <begin position="379"/>
        <end position="398"/>
    </location>
</feature>
<feature type="transmembrane region" description="Helical" evidence="8">
    <location>
        <begin position="809"/>
        <end position="833"/>
    </location>
</feature>
<dbReference type="Proteomes" id="UP000291022">
    <property type="component" value="Unassembled WGS sequence"/>
</dbReference>
<dbReference type="InterPro" id="IPR027417">
    <property type="entry name" value="P-loop_NTPase"/>
</dbReference>
<dbReference type="GO" id="GO:0005524">
    <property type="term" value="F:ATP binding"/>
    <property type="evidence" value="ECO:0007669"/>
    <property type="project" value="UniProtKB-KW"/>
</dbReference>
<keyword evidence="7 8" id="KW-0472">Membrane</keyword>
<dbReference type="GeneTree" id="ENSGT00940000162968"/>
<dbReference type="FunFam" id="3.40.50.300:FF:001303">
    <property type="entry name" value="ATP binding cassette subfamily C member 11"/>
    <property type="match status" value="1"/>
</dbReference>
<keyword evidence="6 8" id="KW-1133">Transmembrane helix</keyword>
<feature type="domain" description="ABC transporter" evidence="9">
    <location>
        <begin position="1069"/>
        <end position="1303"/>
    </location>
</feature>
<dbReference type="Ensembl" id="ENSUAMT00000037690.1">
    <property type="protein sequence ID" value="ENSUAMP00000033839.1"/>
    <property type="gene ID" value="ENSUAMG00000025765.1"/>
</dbReference>
<dbReference type="Pfam" id="PF00664">
    <property type="entry name" value="ABC_membrane"/>
    <property type="match status" value="2"/>
</dbReference>
<dbReference type="Gene3D" id="3.40.50.300">
    <property type="entry name" value="P-loop containing nucleotide triphosphate hydrolases"/>
    <property type="match status" value="2"/>
</dbReference>
<evidence type="ECO:0000313" key="11">
    <source>
        <dbReference type="Ensembl" id="ENSUAMP00000033839.1"/>
    </source>
</evidence>
<feature type="transmembrane region" description="Helical" evidence="8">
    <location>
        <begin position="273"/>
        <end position="296"/>
    </location>
</feature>
<reference evidence="11" key="3">
    <citation type="submission" date="2025-09" db="UniProtKB">
        <authorList>
            <consortium name="Ensembl"/>
        </authorList>
    </citation>
    <scope>IDENTIFICATION</scope>
</reference>
<dbReference type="SMART" id="SM00382">
    <property type="entry name" value="AAA"/>
    <property type="match status" value="2"/>
</dbReference>
<evidence type="ECO:0000256" key="5">
    <source>
        <dbReference type="ARBA" id="ARBA00022840"/>
    </source>
</evidence>
<dbReference type="PROSITE" id="PS00211">
    <property type="entry name" value="ABC_TRANSPORTER_1"/>
    <property type="match status" value="2"/>
</dbReference>
<dbReference type="SUPFAM" id="SSF90123">
    <property type="entry name" value="ABC transporter transmembrane region"/>
    <property type="match status" value="2"/>
</dbReference>
<dbReference type="GO" id="GO:0016887">
    <property type="term" value="F:ATP hydrolysis activity"/>
    <property type="evidence" value="ECO:0007669"/>
    <property type="project" value="InterPro"/>
</dbReference>
<dbReference type="InterPro" id="IPR036640">
    <property type="entry name" value="ABC1_TM_sf"/>
</dbReference>
<evidence type="ECO:0000256" key="3">
    <source>
        <dbReference type="ARBA" id="ARBA00022692"/>
    </source>
</evidence>
<comment type="subcellular location">
    <subcellularLocation>
        <location evidence="1">Membrane</location>
    </subcellularLocation>
</comment>
<dbReference type="PANTHER" id="PTHR24223">
    <property type="entry name" value="ATP-BINDING CASSETTE SUB-FAMILY C"/>
    <property type="match status" value="1"/>
</dbReference>
<sequence length="1310" mass="146212">MLFRFFFPKNTYALGDGPWSQQVRKPEEPEIATVLPWGKYDVAWRTMIPFRPKPRFPAPQPQDDAGLFSYLTVSWLTPLMILGLRRRLDESTIPQLSVHDAADKNAKRLCLLWEEEVSRHGIEKASVLRVMMRFQRTRALFDIFLGCMLVIPKILEYSEAPSGNIVYGVGLCLALFFTECIKSLGLCSCWVLNQRTAIRFRSAVASFAFEKLMQFKSLTHVTTGEVSAINFFASDVNYLFEGVYYGPLVWIICSLLIACTVTSYIILGPTVLFATLCYFLILPVEVMSFFATHLMLVSDQRIRVTGEVLTCIKLIKMYAWEKPFEKIIKDLRRKEKQLLEMSGIIQSLTTAFLFIAPTVATTVMFLIHTCLQRKLTVSVASALFPPPILIGSFSFVSFPRPYRFKKFFLQESPVLYVQALKDPSKAVVLEEATLSWQRTFPGIVNGAVELEKNGHAPKGWTGAQPAPGALGPEDTMHSLAPALHKLNLVVSKGTTLGVCGSTGSSKSSLLSAILGEMHLLEGSVGVRGSLAYVPQQAWIIGGSVRENILMGGQYDKARYLQVLHCCSLHRDLEILPFGDMTEIGERGLNLSGGQKQRISLARAVYSDRELYLLDDPLSAVDIHVGKHIFEECIKKTLRGKTVILVTHQLQYLAFCDQIIFLEDGKICEKGIHSELIQKKGRYAELQHNLSEPSFAKVKLGCRRPQDSAWILEAPVTKSIFSSIERRIISFFSYSRPVPEHQLTRKEKMEEGSLRWNVYHHYIRASGGMLYQLYFLSNHPLCSFLKTNSSRESNGTAADPGDILDNPRLFYYQLVYGLSVLLLVCTSVCSSGAFTKVTRKASTALHNELFNKVSGSPMSFFDTTPTGRLLNCFTGDLDMLDQLLPVVAEEFLLLSLMVVAILFTVSVLSPYILLMGVVLVTICLIYYFLFKRLENYSRSSLFSHILATVQGLSSIHVYGKIEDFMSTDTQNNYLLLFLSSSRWMSLRLEIVTNLMALTVALFVVFGISSAPYSYKAMAISLILQVREGCSSAGAGLVARGQTQGSISWDFDHTLGFGTSCPPGWPQHGEIIFQDYHMKYRDNTPVILNGINLTIHGQEVVGIVGRTGSGKSSLGAALFRLVEPAAGRILIDGVDICSISLEELRSKFSVVPQDPVLLSGTIRFNLDPFDRYTDEQIWDVLERTFLSVTISKLPQGLQAEVVESGRNFSVGERQLLCIARALLRNSKIILIDEATASIDIETDTLIQHTIREAFQGCTVLVIAHRITTVLDCDRILVMSNGKVVEFDRPEVLQQKPESLFAALLATANSSLS</sequence>
<evidence type="ECO:0000259" key="9">
    <source>
        <dbReference type="PROSITE" id="PS50893"/>
    </source>
</evidence>
<keyword evidence="4" id="KW-0547">Nucleotide-binding</keyword>
<dbReference type="InterPro" id="IPR003439">
    <property type="entry name" value="ABC_transporter-like_ATP-bd"/>
</dbReference>
<dbReference type="PANTHER" id="PTHR24223:SF168">
    <property type="entry name" value="ATP-BINDING CASSETTE SUB-FAMILY C MEMBER 11"/>
    <property type="match status" value="1"/>
</dbReference>
<keyword evidence="5" id="KW-0067">ATP-binding</keyword>
<protein>
    <submittedName>
        <fullName evidence="11">ATP binding cassette subfamily C member 11</fullName>
    </submittedName>
</protein>
<evidence type="ECO:0000256" key="1">
    <source>
        <dbReference type="ARBA" id="ARBA00004370"/>
    </source>
</evidence>
<organism evidence="11 12">
    <name type="scientific">Ursus americanus</name>
    <name type="common">American black bear</name>
    <name type="synonym">Euarctos americanus</name>
    <dbReference type="NCBI Taxonomy" id="9643"/>
    <lineage>
        <taxon>Eukaryota</taxon>
        <taxon>Metazoa</taxon>
        <taxon>Chordata</taxon>
        <taxon>Craniata</taxon>
        <taxon>Vertebrata</taxon>
        <taxon>Euteleostomi</taxon>
        <taxon>Mammalia</taxon>
        <taxon>Eutheria</taxon>
        <taxon>Laurasiatheria</taxon>
        <taxon>Carnivora</taxon>
        <taxon>Caniformia</taxon>
        <taxon>Ursidae</taxon>
        <taxon>Ursus</taxon>
    </lineage>
</organism>
<feature type="transmembrane region" description="Helical" evidence="8">
    <location>
        <begin position="989"/>
        <end position="1013"/>
    </location>
</feature>
<evidence type="ECO:0000313" key="12">
    <source>
        <dbReference type="Proteomes" id="UP000291022"/>
    </source>
</evidence>
<accession>A0A452SMG3</accession>
<feature type="transmembrane region" description="Helical" evidence="8">
    <location>
        <begin position="882"/>
        <end position="904"/>
    </location>
</feature>
<feature type="domain" description="ABC transmembrane type-1" evidence="10">
    <location>
        <begin position="171"/>
        <end position="384"/>
    </location>
</feature>
<dbReference type="CDD" id="cd03244">
    <property type="entry name" value="ABCC_MRP_domain2"/>
    <property type="match status" value="1"/>
</dbReference>
<reference evidence="12" key="1">
    <citation type="submission" date="2016-06" db="EMBL/GenBank/DDBJ databases">
        <title>De novo assembly and RNA-Seq shows season-dependent expression and editing in black bear kidneys.</title>
        <authorList>
            <person name="Korstanje R."/>
            <person name="Srivastava A."/>
            <person name="Sarsani V.K."/>
            <person name="Sheehan S.M."/>
            <person name="Seger R.L."/>
            <person name="Barter M.E."/>
            <person name="Lindqvist C."/>
            <person name="Brody L.C."/>
            <person name="Mullikin J.C."/>
        </authorList>
    </citation>
    <scope>NUCLEOTIDE SEQUENCE [LARGE SCALE GENOMIC DNA]</scope>
</reference>
<evidence type="ECO:0000256" key="4">
    <source>
        <dbReference type="ARBA" id="ARBA00022741"/>
    </source>
</evidence>
<feature type="transmembrane region" description="Helical" evidence="8">
    <location>
        <begin position="343"/>
        <end position="367"/>
    </location>
</feature>
<proteinExistence type="predicted"/>
<dbReference type="InterPro" id="IPR003593">
    <property type="entry name" value="AAA+_ATPase"/>
</dbReference>
<dbReference type="Gene3D" id="1.20.1560.10">
    <property type="entry name" value="ABC transporter type 1, transmembrane domain"/>
    <property type="match status" value="2"/>
</dbReference>
<gene>
    <name evidence="11" type="primary">ABCC11</name>
</gene>
<keyword evidence="12" id="KW-1185">Reference proteome</keyword>
<name>A0A452SMG3_URSAM</name>
<dbReference type="InterPro" id="IPR017871">
    <property type="entry name" value="ABC_transporter-like_CS"/>
</dbReference>
<dbReference type="GO" id="GO:0008514">
    <property type="term" value="F:organic anion transmembrane transporter activity"/>
    <property type="evidence" value="ECO:0007669"/>
    <property type="project" value="TreeGrafter"/>
</dbReference>
<reference evidence="11" key="2">
    <citation type="submission" date="2025-08" db="UniProtKB">
        <authorList>
            <consortium name="Ensembl"/>
        </authorList>
    </citation>
    <scope>IDENTIFICATION</scope>
</reference>
<feature type="domain" description="ABC transporter" evidence="9">
    <location>
        <begin position="448"/>
        <end position="688"/>
    </location>
</feature>
<evidence type="ECO:0000259" key="10">
    <source>
        <dbReference type="PROSITE" id="PS50929"/>
    </source>
</evidence>
<dbReference type="OMA" id="VYHYYIQ"/>
<dbReference type="GO" id="GO:0005886">
    <property type="term" value="C:plasma membrane"/>
    <property type="evidence" value="ECO:0007669"/>
    <property type="project" value="TreeGrafter"/>
</dbReference>
<keyword evidence="2" id="KW-0813">Transport</keyword>
<evidence type="ECO:0000256" key="8">
    <source>
        <dbReference type="SAM" id="Phobius"/>
    </source>
</evidence>
<dbReference type="GO" id="GO:0140359">
    <property type="term" value="F:ABC-type transporter activity"/>
    <property type="evidence" value="ECO:0007669"/>
    <property type="project" value="InterPro"/>
</dbReference>
<dbReference type="FunFam" id="3.40.50.300:FF:001958">
    <property type="entry name" value="ATP binding cassette subfamily C member 11"/>
    <property type="match status" value="1"/>
</dbReference>
<evidence type="ECO:0000256" key="2">
    <source>
        <dbReference type="ARBA" id="ARBA00022448"/>
    </source>
</evidence>
<evidence type="ECO:0000256" key="7">
    <source>
        <dbReference type="ARBA" id="ARBA00023136"/>
    </source>
</evidence>
<dbReference type="SUPFAM" id="SSF52540">
    <property type="entry name" value="P-loop containing nucleoside triphosphate hydrolases"/>
    <property type="match status" value="2"/>
</dbReference>